<comment type="caution">
    <text evidence="2">The sequence shown here is derived from an EMBL/GenBank/DDBJ whole genome shotgun (WGS) entry which is preliminary data.</text>
</comment>
<dbReference type="InterPro" id="IPR002156">
    <property type="entry name" value="RNaseH_domain"/>
</dbReference>
<dbReference type="AlphaFoldDB" id="A0A2K3K255"/>
<evidence type="ECO:0000313" key="2">
    <source>
        <dbReference type="EMBL" id="PNX60381.1"/>
    </source>
</evidence>
<evidence type="ECO:0000313" key="3">
    <source>
        <dbReference type="Proteomes" id="UP000236291"/>
    </source>
</evidence>
<evidence type="ECO:0000259" key="1">
    <source>
        <dbReference type="Pfam" id="PF13456"/>
    </source>
</evidence>
<gene>
    <name evidence="2" type="ORF">L195_g060155</name>
</gene>
<accession>A0A2K3K255</accession>
<reference evidence="2 3" key="2">
    <citation type="journal article" date="2017" name="Front. Plant Sci.">
        <title>Gene Classification and Mining of Molecular Markers Useful in Red Clover (Trifolium pratense) Breeding.</title>
        <authorList>
            <person name="Istvanek J."/>
            <person name="Dluhosova J."/>
            <person name="Dluhos P."/>
            <person name="Patkova L."/>
            <person name="Nedelnik J."/>
            <person name="Repkova J."/>
        </authorList>
    </citation>
    <scope>NUCLEOTIDE SEQUENCE [LARGE SCALE GENOMIC DNA]</scope>
    <source>
        <strain evidence="3">cv. Tatra</strain>
        <tissue evidence="2">Young leaves</tissue>
    </source>
</reference>
<organism evidence="2 3">
    <name type="scientific">Trifolium pratense</name>
    <name type="common">Red clover</name>
    <dbReference type="NCBI Taxonomy" id="57577"/>
    <lineage>
        <taxon>Eukaryota</taxon>
        <taxon>Viridiplantae</taxon>
        <taxon>Streptophyta</taxon>
        <taxon>Embryophyta</taxon>
        <taxon>Tracheophyta</taxon>
        <taxon>Spermatophyta</taxon>
        <taxon>Magnoliopsida</taxon>
        <taxon>eudicotyledons</taxon>
        <taxon>Gunneridae</taxon>
        <taxon>Pentapetalae</taxon>
        <taxon>rosids</taxon>
        <taxon>fabids</taxon>
        <taxon>Fabales</taxon>
        <taxon>Fabaceae</taxon>
        <taxon>Papilionoideae</taxon>
        <taxon>50 kb inversion clade</taxon>
        <taxon>NPAAA clade</taxon>
        <taxon>Hologalegina</taxon>
        <taxon>IRL clade</taxon>
        <taxon>Trifolieae</taxon>
        <taxon>Trifolium</taxon>
    </lineage>
</organism>
<feature type="non-terminal residue" evidence="2">
    <location>
        <position position="1"/>
    </location>
</feature>
<dbReference type="InterPro" id="IPR044730">
    <property type="entry name" value="RNase_H-like_dom_plant"/>
</dbReference>
<sequence>LGTCNAFVTELWGVLEGLNLARVKGYRAVKLCIDSDVVVKVLKDGKTRRVVGWQLIHKIQNLIEFDWEVKVCHSYSEASRCADVLENMGCDNDVPWHLFDICPSKISRLLLADVSGVSTLLLVEV</sequence>
<dbReference type="InterPro" id="IPR053151">
    <property type="entry name" value="RNase_H-like"/>
</dbReference>
<reference evidence="2 3" key="1">
    <citation type="journal article" date="2014" name="Am. J. Bot.">
        <title>Genome assembly and annotation for red clover (Trifolium pratense; Fabaceae).</title>
        <authorList>
            <person name="Istvanek J."/>
            <person name="Jaros M."/>
            <person name="Krenek A."/>
            <person name="Repkova J."/>
        </authorList>
    </citation>
    <scope>NUCLEOTIDE SEQUENCE [LARGE SCALE GENOMIC DNA]</scope>
    <source>
        <strain evidence="3">cv. Tatra</strain>
        <tissue evidence="2">Young leaves</tissue>
    </source>
</reference>
<dbReference type="EMBL" id="ASHM01136422">
    <property type="protein sequence ID" value="PNX60381.1"/>
    <property type="molecule type" value="Genomic_DNA"/>
</dbReference>
<proteinExistence type="predicted"/>
<dbReference type="GO" id="GO:0003676">
    <property type="term" value="F:nucleic acid binding"/>
    <property type="evidence" value="ECO:0007669"/>
    <property type="project" value="InterPro"/>
</dbReference>
<name>A0A2K3K255_TRIPR</name>
<protein>
    <submittedName>
        <fullName evidence="2">Ribonuclease H</fullName>
    </submittedName>
</protein>
<dbReference type="Pfam" id="PF13456">
    <property type="entry name" value="RVT_3"/>
    <property type="match status" value="1"/>
</dbReference>
<dbReference type="SUPFAM" id="SSF53098">
    <property type="entry name" value="Ribonuclease H-like"/>
    <property type="match status" value="1"/>
</dbReference>
<dbReference type="PANTHER" id="PTHR47723:SF13">
    <property type="entry name" value="PUTATIVE-RELATED"/>
    <property type="match status" value="1"/>
</dbReference>
<dbReference type="GO" id="GO:0004523">
    <property type="term" value="F:RNA-DNA hybrid ribonuclease activity"/>
    <property type="evidence" value="ECO:0007669"/>
    <property type="project" value="InterPro"/>
</dbReference>
<dbReference type="Proteomes" id="UP000236291">
    <property type="component" value="Unassembled WGS sequence"/>
</dbReference>
<dbReference type="InterPro" id="IPR036397">
    <property type="entry name" value="RNaseH_sf"/>
</dbReference>
<dbReference type="InterPro" id="IPR012337">
    <property type="entry name" value="RNaseH-like_sf"/>
</dbReference>
<dbReference type="CDD" id="cd06222">
    <property type="entry name" value="RNase_H_like"/>
    <property type="match status" value="1"/>
</dbReference>
<feature type="domain" description="RNase H type-1" evidence="1">
    <location>
        <begin position="5"/>
        <end position="88"/>
    </location>
</feature>
<dbReference type="PANTHER" id="PTHR47723">
    <property type="entry name" value="OS05G0353850 PROTEIN"/>
    <property type="match status" value="1"/>
</dbReference>
<dbReference type="Gene3D" id="3.30.420.10">
    <property type="entry name" value="Ribonuclease H-like superfamily/Ribonuclease H"/>
    <property type="match status" value="1"/>
</dbReference>